<dbReference type="AlphaFoldDB" id="A0A2M9D2W1"/>
<accession>A0A2M9D2W1</accession>
<gene>
    <name evidence="2" type="ORF">CLV85_1963</name>
</gene>
<dbReference type="PROSITE" id="PS51257">
    <property type="entry name" value="PROKAR_LIPOPROTEIN"/>
    <property type="match status" value="1"/>
</dbReference>
<dbReference type="OrthoDB" id="9764804at2"/>
<organism evidence="2 3">
    <name type="scientific">Salinibacterium amurskyense</name>
    <dbReference type="NCBI Taxonomy" id="205941"/>
    <lineage>
        <taxon>Bacteria</taxon>
        <taxon>Bacillati</taxon>
        <taxon>Actinomycetota</taxon>
        <taxon>Actinomycetes</taxon>
        <taxon>Micrococcales</taxon>
        <taxon>Microbacteriaceae</taxon>
        <taxon>Salinibacterium</taxon>
    </lineage>
</organism>
<dbReference type="Proteomes" id="UP000231742">
    <property type="component" value="Unassembled WGS sequence"/>
</dbReference>
<dbReference type="NCBIfam" id="NF045728">
    <property type="entry name" value="glycosyl_F510_1955"/>
    <property type="match status" value="1"/>
</dbReference>
<feature type="signal peptide" evidence="1">
    <location>
        <begin position="1"/>
        <end position="22"/>
    </location>
</feature>
<evidence type="ECO:0000313" key="2">
    <source>
        <dbReference type="EMBL" id="PJJ78393.1"/>
    </source>
</evidence>
<protein>
    <recommendedName>
        <fullName evidence="4">BNR/Asp-box repeat protein</fullName>
    </recommendedName>
</protein>
<dbReference type="InterPro" id="IPR015943">
    <property type="entry name" value="WD40/YVTN_repeat-like_dom_sf"/>
</dbReference>
<sequence length="297" mass="30047">MKNKIIMNRGALAAVTTISAIALTGCTAVTPIVEADSTPSALSVFEHVHGLGIDSSENILVASHSGVYRVDATGELSGPLGGESFDAMGFAAAGDQYFVSGHPDPSSNAFDGPNLGLLSSADAGESWASISLAAETDFHALTVNPNDPSRLYGLSSDGAPLSVSADGGATWSAGASIQAYSLVADPSSVDRLYATTPDGLALSDDAGQSFALTVGAPLLYLLATAPQAPGVLVGVDVEGIVWVRSAETEAWSDRGTVQGTAFALAVGAEGDRIALIDERGLVESFDGGDTWTVLTAG</sequence>
<dbReference type="EMBL" id="PGFH01000002">
    <property type="protein sequence ID" value="PJJ78393.1"/>
    <property type="molecule type" value="Genomic_DNA"/>
</dbReference>
<name>A0A2M9D2W1_9MICO</name>
<feature type="chain" id="PRO_5038859330" description="BNR/Asp-box repeat protein" evidence="1">
    <location>
        <begin position="23"/>
        <end position="297"/>
    </location>
</feature>
<dbReference type="SUPFAM" id="SSF110296">
    <property type="entry name" value="Oligoxyloglucan reducing end-specific cellobiohydrolase"/>
    <property type="match status" value="1"/>
</dbReference>
<keyword evidence="3" id="KW-1185">Reference proteome</keyword>
<reference evidence="2 3" key="1">
    <citation type="submission" date="2017-11" db="EMBL/GenBank/DDBJ databases">
        <title>Genomic Encyclopedia of Archaeal and Bacterial Type Strains, Phase II (KMG-II): From Individual Species to Whole Genera.</title>
        <authorList>
            <person name="Goeker M."/>
        </authorList>
    </citation>
    <scope>NUCLEOTIDE SEQUENCE [LARGE SCALE GENOMIC DNA]</scope>
    <source>
        <strain evidence="2 3">DSM 16400</strain>
    </source>
</reference>
<keyword evidence="1" id="KW-0732">Signal</keyword>
<dbReference type="Gene3D" id="2.130.10.10">
    <property type="entry name" value="YVTN repeat-like/Quinoprotein amine dehydrogenase"/>
    <property type="match status" value="2"/>
</dbReference>
<evidence type="ECO:0000256" key="1">
    <source>
        <dbReference type="SAM" id="SignalP"/>
    </source>
</evidence>
<dbReference type="RefSeq" id="WP_100389438.1">
    <property type="nucleotide sequence ID" value="NZ_BMZU01000002.1"/>
</dbReference>
<proteinExistence type="predicted"/>
<evidence type="ECO:0008006" key="4">
    <source>
        <dbReference type="Google" id="ProtNLM"/>
    </source>
</evidence>
<dbReference type="InterPro" id="IPR054817">
    <property type="entry name" value="Glycosyl_F510_1955-like"/>
</dbReference>
<comment type="caution">
    <text evidence="2">The sequence shown here is derived from an EMBL/GenBank/DDBJ whole genome shotgun (WGS) entry which is preliminary data.</text>
</comment>
<evidence type="ECO:0000313" key="3">
    <source>
        <dbReference type="Proteomes" id="UP000231742"/>
    </source>
</evidence>